<protein>
    <submittedName>
        <fullName evidence="1">Uncharacterized protein</fullName>
    </submittedName>
</protein>
<keyword evidence="2" id="KW-1185">Reference proteome</keyword>
<accession>A0ACB9NHX9</accession>
<organism evidence="1 2">
    <name type="scientific">Bauhinia variegata</name>
    <name type="common">Purple orchid tree</name>
    <name type="synonym">Phanera variegata</name>
    <dbReference type="NCBI Taxonomy" id="167791"/>
    <lineage>
        <taxon>Eukaryota</taxon>
        <taxon>Viridiplantae</taxon>
        <taxon>Streptophyta</taxon>
        <taxon>Embryophyta</taxon>
        <taxon>Tracheophyta</taxon>
        <taxon>Spermatophyta</taxon>
        <taxon>Magnoliopsida</taxon>
        <taxon>eudicotyledons</taxon>
        <taxon>Gunneridae</taxon>
        <taxon>Pentapetalae</taxon>
        <taxon>rosids</taxon>
        <taxon>fabids</taxon>
        <taxon>Fabales</taxon>
        <taxon>Fabaceae</taxon>
        <taxon>Cercidoideae</taxon>
        <taxon>Cercideae</taxon>
        <taxon>Bauhiniinae</taxon>
        <taxon>Bauhinia</taxon>
    </lineage>
</organism>
<evidence type="ECO:0000313" key="1">
    <source>
        <dbReference type="EMBL" id="KAI4335537.1"/>
    </source>
</evidence>
<reference evidence="1 2" key="1">
    <citation type="journal article" date="2022" name="DNA Res.">
        <title>Chromosomal-level genome assembly of the orchid tree Bauhinia variegata (Leguminosae; Cercidoideae) supports the allotetraploid origin hypothesis of Bauhinia.</title>
        <authorList>
            <person name="Zhong Y."/>
            <person name="Chen Y."/>
            <person name="Zheng D."/>
            <person name="Pang J."/>
            <person name="Liu Y."/>
            <person name="Luo S."/>
            <person name="Meng S."/>
            <person name="Qian L."/>
            <person name="Wei D."/>
            <person name="Dai S."/>
            <person name="Zhou R."/>
        </authorList>
    </citation>
    <scope>NUCLEOTIDE SEQUENCE [LARGE SCALE GENOMIC DNA]</scope>
    <source>
        <strain evidence="1">BV-YZ2020</strain>
    </source>
</reference>
<comment type="caution">
    <text evidence="1">The sequence shown here is derived from an EMBL/GenBank/DDBJ whole genome shotgun (WGS) entry which is preliminary data.</text>
</comment>
<name>A0ACB9NHX9_BAUVA</name>
<evidence type="ECO:0000313" key="2">
    <source>
        <dbReference type="Proteomes" id="UP000828941"/>
    </source>
</evidence>
<sequence length="385" mass="43783">MEFKFRAGDERPPSFLPPSSTISSLSYRALTAGYSSLVPTPFTSQMWTPNNAHEAIVRELEKEQIRREIIAAEIVRRQMLEEEVRRELMLERQLAMRKNMGEEFSLEEQIAMRFCPSFPMTHPLKNLPLEERIAFPFPCSSTMNMFALPQVPQVMAPEIKPSPETKKDKLIILAKPDPDHFRAKRKTIESPAVDDSERSPFGLKKKPKGKWSCALCQVSASSEKVINEHLQGRKHKAKESGLRNDKIGLEAKADGQLLQSEVVLKDTTKNVDDKDLVEIKNEEQPLLEKQDSEGPGVKRPDELERKKKFKFWCEICQVGTHCQIVMESHRKGRKHIARMLTFSESKGIVLVSSTVSSEATQSAKDTDTVNVLTKQTDGGQFCKYR</sequence>
<gene>
    <name evidence="1" type="ORF">L6164_014175</name>
</gene>
<proteinExistence type="predicted"/>
<dbReference type="EMBL" id="CM039431">
    <property type="protein sequence ID" value="KAI4335537.1"/>
    <property type="molecule type" value="Genomic_DNA"/>
</dbReference>
<dbReference type="Proteomes" id="UP000828941">
    <property type="component" value="Chromosome 6"/>
</dbReference>